<reference evidence="5 6" key="1">
    <citation type="submission" date="2017-11" db="EMBL/GenBank/DDBJ databases">
        <authorList>
            <person name="Lechat P."/>
        </authorList>
    </citation>
    <scope>NUCLEOTIDE SEQUENCE [LARGE SCALE GENOMIC DNA]</scope>
    <source>
        <strain evidence="5">L495</strain>
    </source>
</reference>
<dbReference type="CDD" id="cd07033">
    <property type="entry name" value="TPP_PYR_DXS_TK_like"/>
    <property type="match status" value="1"/>
</dbReference>
<protein>
    <submittedName>
        <fullName evidence="5">Transketolase C-terminal subunit</fullName>
    </submittedName>
</protein>
<dbReference type="Gene3D" id="3.40.50.970">
    <property type="match status" value="1"/>
</dbReference>
<comment type="similarity">
    <text evidence="2">Belongs to the transketolase family.</text>
</comment>
<feature type="domain" description="Transketolase-like pyrimidine-binding" evidence="4">
    <location>
        <begin position="23"/>
        <end position="187"/>
    </location>
</feature>
<keyword evidence="3" id="KW-0786">Thiamine pyrophosphate</keyword>
<evidence type="ECO:0000313" key="5">
    <source>
        <dbReference type="EMBL" id="SOR63326.1"/>
    </source>
</evidence>
<dbReference type="AlphaFoldDB" id="A0AAQ1SQF4"/>
<comment type="cofactor">
    <cofactor evidence="1">
        <name>thiamine diphosphate</name>
        <dbReference type="ChEBI" id="CHEBI:58937"/>
    </cofactor>
</comment>
<dbReference type="InterPro" id="IPR051157">
    <property type="entry name" value="PDH/Transketolase"/>
</dbReference>
<evidence type="ECO:0000256" key="1">
    <source>
        <dbReference type="ARBA" id="ARBA00001964"/>
    </source>
</evidence>
<evidence type="ECO:0000313" key="6">
    <source>
        <dbReference type="Proteomes" id="UP000234460"/>
    </source>
</evidence>
<evidence type="ECO:0000256" key="3">
    <source>
        <dbReference type="ARBA" id="ARBA00023052"/>
    </source>
</evidence>
<comment type="caution">
    <text evidence="5">The sequence shown here is derived from an EMBL/GenBank/DDBJ whole genome shotgun (WGS) entry which is preliminary data.</text>
</comment>
<dbReference type="EMBL" id="OEJX01000063">
    <property type="protein sequence ID" value="SOR63326.1"/>
    <property type="molecule type" value="Genomic_DNA"/>
</dbReference>
<dbReference type="PANTHER" id="PTHR43825:SF5">
    <property type="entry name" value="HYPOTHETICAL TRANSKETOLASE FAMILY PROTEIN"/>
    <property type="match status" value="1"/>
</dbReference>
<dbReference type="SUPFAM" id="SSF52922">
    <property type="entry name" value="TK C-terminal domain-like"/>
    <property type="match status" value="1"/>
</dbReference>
<dbReference type="PANTHER" id="PTHR43825">
    <property type="entry name" value="PYRUVATE DEHYDROGENASE E1 COMPONENT"/>
    <property type="match status" value="1"/>
</dbReference>
<dbReference type="Gene3D" id="3.40.50.920">
    <property type="match status" value="1"/>
</dbReference>
<dbReference type="Pfam" id="PF02780">
    <property type="entry name" value="Transketolase_C"/>
    <property type="match status" value="1"/>
</dbReference>
<dbReference type="InterPro" id="IPR033248">
    <property type="entry name" value="Transketolase_C"/>
</dbReference>
<organism evidence="5 6">
    <name type="scientific">Leptospira interrogans serovar Manilae</name>
    <dbReference type="NCBI Taxonomy" id="214675"/>
    <lineage>
        <taxon>Bacteria</taxon>
        <taxon>Pseudomonadati</taxon>
        <taxon>Spirochaetota</taxon>
        <taxon>Spirochaetia</taxon>
        <taxon>Leptospirales</taxon>
        <taxon>Leptospiraceae</taxon>
        <taxon>Leptospira</taxon>
    </lineage>
</organism>
<evidence type="ECO:0000256" key="2">
    <source>
        <dbReference type="ARBA" id="ARBA00007131"/>
    </source>
</evidence>
<name>A0AAQ1SQF4_LEPIR</name>
<evidence type="ECO:0000259" key="4">
    <source>
        <dbReference type="SMART" id="SM00861"/>
    </source>
</evidence>
<dbReference type="InterPro" id="IPR029061">
    <property type="entry name" value="THDP-binding"/>
</dbReference>
<gene>
    <name evidence="5" type="ORF">LMANV2_660088</name>
</gene>
<dbReference type="SUPFAM" id="SSF52518">
    <property type="entry name" value="Thiamin diphosphate-binding fold (THDP-binding)"/>
    <property type="match status" value="1"/>
</dbReference>
<dbReference type="FunFam" id="3.40.50.970:FF:000129">
    <property type="entry name" value="Transketolase"/>
    <property type="match status" value="1"/>
</dbReference>
<dbReference type="SMART" id="SM00861">
    <property type="entry name" value="Transket_pyr"/>
    <property type="match status" value="1"/>
</dbReference>
<dbReference type="Pfam" id="PF02779">
    <property type="entry name" value="Transket_pyr"/>
    <property type="match status" value="1"/>
</dbReference>
<dbReference type="InterPro" id="IPR009014">
    <property type="entry name" value="Transketo_C/PFOR_II"/>
</dbReference>
<sequence>MASQIKTIKRRNRSNVCLLIEGAKMRNTSLKIVNQLAQKDDRVVFIGSDLGPGVLEEMKQSIPDRFYMEGVSEQHVIGMAAGMAMEGFIPYINTIATFLTRRCFEQVALDLCLHNLPVRLIASGGGIVYAPLGPTHLAVEDIAILRALPNMTIIAPCDAEEMKRLMPLTLDWPHPIYIRLAKGGDKVISKPELGFEIGKAIVMQEGKDGLFVTTGVMTQLALEAIQQLESEGVSCGVIHMHTIKPLDGEILKKWIPKVSAIVTVEEHTRIGGLGSAILEYCNDLMPSESGKIRRIGLPDRFSEKYGSQESLLNYFGINKDSLVQTMRDAISIKK</sequence>
<proteinExistence type="inferred from homology"/>
<accession>A0AAQ1SQF4</accession>
<dbReference type="InterPro" id="IPR005475">
    <property type="entry name" value="Transketolase-like_Pyr-bd"/>
</dbReference>
<dbReference type="Proteomes" id="UP000234460">
    <property type="component" value="Chromosome LMANV2"/>
</dbReference>